<dbReference type="Gene3D" id="3.50.50.60">
    <property type="entry name" value="FAD/NAD(P)-binding domain"/>
    <property type="match status" value="1"/>
</dbReference>
<dbReference type="OrthoDB" id="20837at2"/>
<dbReference type="InterPro" id="IPR050464">
    <property type="entry name" value="Zeta_carotene_desat/Oxidored"/>
</dbReference>
<gene>
    <name evidence="2" type="ORF">PMES_01316</name>
</gene>
<reference evidence="2" key="1">
    <citation type="submission" date="2013-03" db="EMBL/GenBank/DDBJ databases">
        <title>Genome Sequence of the Profundibacterium mesophilum strain KAUST100406-0324T from Red Sea, a novel genus in the family Rhodobacteraceae.</title>
        <authorList>
            <person name="Essack M."/>
            <person name="Alam I."/>
            <person name="Lafi F."/>
            <person name="Alawi W."/>
            <person name="Kamanu F."/>
            <person name="Al-Suwailem A."/>
            <person name="Lee O.O."/>
            <person name="Xu Y."/>
            <person name="Bajic V."/>
            <person name="Qian P.-Y."/>
            <person name="Archer J."/>
        </authorList>
    </citation>
    <scope>NUCLEOTIDE SEQUENCE</scope>
    <source>
        <strain evidence="2">KAUST100406-0324</strain>
    </source>
</reference>
<accession>A0A921NXK5</accession>
<dbReference type="GO" id="GO:0097621">
    <property type="term" value="F:monoamine oxidase activity"/>
    <property type="evidence" value="ECO:0007669"/>
    <property type="project" value="UniProtKB-EC"/>
</dbReference>
<dbReference type="AlphaFoldDB" id="A0A921NXK5"/>
<dbReference type="RefSeq" id="WP_159964705.1">
    <property type="nucleotide sequence ID" value="NZ_APKE01000014.1"/>
</dbReference>
<dbReference type="InterPro" id="IPR002937">
    <property type="entry name" value="Amino_oxidase"/>
</dbReference>
<evidence type="ECO:0000313" key="2">
    <source>
        <dbReference type="EMBL" id="KAF0676584.1"/>
    </source>
</evidence>
<dbReference type="SUPFAM" id="SSF51905">
    <property type="entry name" value="FAD/NAD(P)-binding domain"/>
    <property type="match status" value="1"/>
</dbReference>
<keyword evidence="3" id="KW-1185">Reference proteome</keyword>
<comment type="caution">
    <text evidence="2">The sequence shown here is derived from an EMBL/GenBank/DDBJ whole genome shotgun (WGS) entry which is preliminary data.</text>
</comment>
<protein>
    <submittedName>
        <fullName evidence="2">Monoamine oxidase</fullName>
        <ecNumber evidence="2">1.4.3.4</ecNumber>
    </submittedName>
</protein>
<organism evidence="2 3">
    <name type="scientific">Profundibacterium mesophilum KAUST100406-0324</name>
    <dbReference type="NCBI Taxonomy" id="1037889"/>
    <lineage>
        <taxon>Bacteria</taxon>
        <taxon>Pseudomonadati</taxon>
        <taxon>Pseudomonadota</taxon>
        <taxon>Alphaproteobacteria</taxon>
        <taxon>Rhodobacterales</taxon>
        <taxon>Roseobacteraceae</taxon>
        <taxon>Profundibacterium</taxon>
    </lineage>
</organism>
<dbReference type="Proteomes" id="UP000698242">
    <property type="component" value="Unassembled WGS sequence"/>
</dbReference>
<keyword evidence="2" id="KW-0560">Oxidoreductase</keyword>
<dbReference type="PANTHER" id="PTHR42923">
    <property type="entry name" value="PROTOPORPHYRINOGEN OXIDASE"/>
    <property type="match status" value="1"/>
</dbReference>
<evidence type="ECO:0000259" key="1">
    <source>
        <dbReference type="Pfam" id="PF01593"/>
    </source>
</evidence>
<evidence type="ECO:0000313" key="3">
    <source>
        <dbReference type="Proteomes" id="UP000698242"/>
    </source>
</evidence>
<dbReference type="EC" id="1.4.3.4" evidence="2"/>
<dbReference type="PANTHER" id="PTHR42923:SF17">
    <property type="entry name" value="AMINE OXIDASE DOMAIN-CONTAINING PROTEIN"/>
    <property type="match status" value="1"/>
</dbReference>
<dbReference type="InterPro" id="IPR036188">
    <property type="entry name" value="FAD/NAD-bd_sf"/>
</dbReference>
<name>A0A921NXK5_9RHOB</name>
<dbReference type="EMBL" id="APKE01000014">
    <property type="protein sequence ID" value="KAF0676584.1"/>
    <property type="molecule type" value="Genomic_DNA"/>
</dbReference>
<feature type="domain" description="Amine oxidase" evidence="1">
    <location>
        <begin position="20"/>
        <end position="272"/>
    </location>
</feature>
<sequence>MPFETFKAPPRNIAVIGGGISGMAAAHLLCGANRVVLFEAGARLGGHARTVIAGRNGDQPVDTGFIVYNRSNYPHLSALFDELDVPVVPSDMSFGVSAAGGRIEYALHGLRSLFCQPRNAADPRFLRMVADIFRFNSKALAACDDPGMTIRDLLARLRTGPWFRDYYLLPLSGAIWSTPVQGILDFPAHALVEFLDNHNLLQHSGQHQWYTVKGGSARYVERLEADLIRRGARIRTNAAVSAVHRVPGGVEITCAGGMPEQFDEVVMATHSDDSLALLADARPAEKVLLGAVRYQPNRAVLHRDTAVMPRRRRAWASWIYSEPAPLPEGAARERIDLTYWMNSLQPIPHDDPLFVTLNTERHIDEALIYDETTFRHPVFDLAAIDAQSGIAARNGTDGTWFCGAWMRNGFHEDGFASAVAVRDAMLARDEKAQDGAVAAA</sequence>
<proteinExistence type="predicted"/>
<dbReference type="Pfam" id="PF01593">
    <property type="entry name" value="Amino_oxidase"/>
    <property type="match status" value="1"/>
</dbReference>